<evidence type="ECO:0000256" key="2">
    <source>
        <dbReference type="ARBA" id="ARBA00023002"/>
    </source>
</evidence>
<dbReference type="InterPro" id="IPR016163">
    <property type="entry name" value="Ald_DH_C"/>
</dbReference>
<dbReference type="InterPro" id="IPR010061">
    <property type="entry name" value="MeMal-semiAld_DH"/>
</dbReference>
<dbReference type="NCBIfam" id="TIGR01722">
    <property type="entry name" value="MMSDH"/>
    <property type="match status" value="1"/>
</dbReference>
<dbReference type="CDD" id="cd07085">
    <property type="entry name" value="ALDH_F6_MMSDH"/>
    <property type="match status" value="1"/>
</dbReference>
<dbReference type="RefSeq" id="WP_344962310.1">
    <property type="nucleotide sequence ID" value="NZ_BAABDS010000008.1"/>
</dbReference>
<dbReference type="EC" id="1.2.1.27" evidence="1"/>
<comment type="caution">
    <text evidence="5">The sequence shown here is derived from an EMBL/GenBank/DDBJ whole genome shotgun (WGS) entry which is preliminary data.</text>
</comment>
<reference evidence="6" key="1">
    <citation type="journal article" date="2019" name="Int. J. Syst. Evol. Microbiol.">
        <title>The Global Catalogue of Microorganisms (GCM) 10K type strain sequencing project: providing services to taxonomists for standard genome sequencing and annotation.</title>
        <authorList>
            <consortium name="The Broad Institute Genomics Platform"/>
            <consortium name="The Broad Institute Genome Sequencing Center for Infectious Disease"/>
            <person name="Wu L."/>
            <person name="Ma J."/>
        </authorList>
    </citation>
    <scope>NUCLEOTIDE SEQUENCE [LARGE SCALE GENOMIC DNA]</scope>
    <source>
        <strain evidence="6">JCM 17329</strain>
    </source>
</reference>
<dbReference type="Gene3D" id="3.40.605.10">
    <property type="entry name" value="Aldehyde Dehydrogenase, Chain A, domain 1"/>
    <property type="match status" value="1"/>
</dbReference>
<dbReference type="PROSITE" id="PS00070">
    <property type="entry name" value="ALDEHYDE_DEHYDR_CYS"/>
    <property type="match status" value="1"/>
</dbReference>
<evidence type="ECO:0000313" key="5">
    <source>
        <dbReference type="EMBL" id="GAA3702460.1"/>
    </source>
</evidence>
<dbReference type="InterPro" id="IPR016162">
    <property type="entry name" value="Ald_DH_N"/>
</dbReference>
<dbReference type="InterPro" id="IPR015590">
    <property type="entry name" value="Aldehyde_DH_dom"/>
</dbReference>
<keyword evidence="6" id="KW-1185">Reference proteome</keyword>
<keyword evidence="2" id="KW-0560">Oxidoreductase</keyword>
<proteinExistence type="predicted"/>
<name>A0ABP7DCK0_9GAMM</name>
<dbReference type="Pfam" id="PF00171">
    <property type="entry name" value="Aldedh"/>
    <property type="match status" value="1"/>
</dbReference>
<dbReference type="PANTHER" id="PTHR43866:SF4">
    <property type="entry name" value="MALONATE-SEMIALDEHYDE DEHYDROGENASE"/>
    <property type="match status" value="1"/>
</dbReference>
<keyword evidence="3" id="KW-0520">NAD</keyword>
<sequence length="496" mass="53098">MNTIPHLINGERHHSTTTLDVYNPATGQVCSQVCMGDESLVAEAVAVARAAFPAWRDTPPAKRARVMFRFKQLLEERADDICALISEEHGKTLEDAKGELQRGIENVEYACGVPELLKGDYTRNVGPNIDAWSDFQPLGVVAGITPFNFPAMVPLWMLPMAIACGNCFILKPSEKDPGASLLIAQLLEEAGLPKGVIGVVHGNKTVVDALLTHKDVKAISFVGSTPVAEYIYAQGTAHGKRVQALGGAKNHAVLMPDADLDNAVSALMGAAYGSCGERCMAISVAVCVGDAVADALIAKLEPQIRALKIGPGTQCGQDMGPVISKEHLAKIEGYIGAGVEQGAELTVDGRGLSVAGHEGGYFLGGCLFDRVTPEMSIYQEEIFGPVLCVVRVNSLEAAIELINAHEYGNGTCIFTRDGEAARLFGDEIEVGMVGINVPLPVPVSYHSFGGWKRSLFGDLAAYGPDSVRFYTRRKTITQRWPERASHQASDFAFPSM</sequence>
<gene>
    <name evidence="5" type="ORF">GCM10022421_06350</name>
</gene>
<evidence type="ECO:0000313" key="6">
    <source>
        <dbReference type="Proteomes" id="UP001501479"/>
    </source>
</evidence>
<accession>A0ABP7DCK0</accession>
<dbReference type="Proteomes" id="UP001501479">
    <property type="component" value="Unassembled WGS sequence"/>
</dbReference>
<dbReference type="EMBL" id="BAABDS010000008">
    <property type="protein sequence ID" value="GAA3702460.1"/>
    <property type="molecule type" value="Genomic_DNA"/>
</dbReference>
<evidence type="ECO:0000256" key="3">
    <source>
        <dbReference type="ARBA" id="ARBA00023027"/>
    </source>
</evidence>
<dbReference type="SUPFAM" id="SSF53720">
    <property type="entry name" value="ALDH-like"/>
    <property type="match status" value="1"/>
</dbReference>
<evidence type="ECO:0000256" key="1">
    <source>
        <dbReference type="ARBA" id="ARBA00013048"/>
    </source>
</evidence>
<feature type="domain" description="Aldehyde dehydrogenase" evidence="4">
    <location>
        <begin position="16"/>
        <end position="476"/>
    </location>
</feature>
<dbReference type="InterPro" id="IPR016161">
    <property type="entry name" value="Ald_DH/histidinol_DH"/>
</dbReference>
<organism evidence="5 6">
    <name type="scientific">Oceanisphaera sediminis</name>
    <dbReference type="NCBI Taxonomy" id="981381"/>
    <lineage>
        <taxon>Bacteria</taxon>
        <taxon>Pseudomonadati</taxon>
        <taxon>Pseudomonadota</taxon>
        <taxon>Gammaproteobacteria</taxon>
        <taxon>Aeromonadales</taxon>
        <taxon>Aeromonadaceae</taxon>
        <taxon>Oceanisphaera</taxon>
    </lineage>
</organism>
<dbReference type="InterPro" id="IPR016160">
    <property type="entry name" value="Ald_DH_CS_CYS"/>
</dbReference>
<protein>
    <recommendedName>
        <fullName evidence="1">methylmalonate-semialdehyde dehydrogenase (CoA acylating)</fullName>
        <ecNumber evidence="1">1.2.1.27</ecNumber>
    </recommendedName>
</protein>
<dbReference type="PANTHER" id="PTHR43866">
    <property type="entry name" value="MALONATE-SEMIALDEHYDE DEHYDROGENASE"/>
    <property type="match status" value="1"/>
</dbReference>
<evidence type="ECO:0000259" key="4">
    <source>
        <dbReference type="Pfam" id="PF00171"/>
    </source>
</evidence>
<dbReference type="Gene3D" id="3.40.309.10">
    <property type="entry name" value="Aldehyde Dehydrogenase, Chain A, domain 2"/>
    <property type="match status" value="1"/>
</dbReference>